<sequence>MQRGGQQSPCLVSLWGAGRAPSPCGVGPVSLCPHRASGVQDRTGEVFHINRCGAVQMIPVFSSLEHCLYRGPTRPSPKPGRILCPTGLGRVGREHGSIRPYNRAQAMEQQLTKTAPDVALPRRSSTEEPPPPPAQVGTKKGNTRPKAAGLPGPTEHSLTCTADMLHPAHGVLMGPRVAPCGPIHPRPRSAPPSDVGGSANQRNTAHASVAMPGPLTGGGPCRLGPRVCTGAPPS</sequence>
<dbReference type="EMBL" id="JANPWB010000006">
    <property type="protein sequence ID" value="KAJ1179640.1"/>
    <property type="molecule type" value="Genomic_DNA"/>
</dbReference>
<dbReference type="Proteomes" id="UP001066276">
    <property type="component" value="Chromosome 3_2"/>
</dbReference>
<evidence type="ECO:0000313" key="3">
    <source>
        <dbReference type="Proteomes" id="UP001066276"/>
    </source>
</evidence>
<dbReference type="AlphaFoldDB" id="A0AAV7TTV4"/>
<evidence type="ECO:0000313" key="2">
    <source>
        <dbReference type="EMBL" id="KAJ1179640.1"/>
    </source>
</evidence>
<accession>A0AAV7TTV4</accession>
<organism evidence="2 3">
    <name type="scientific">Pleurodeles waltl</name>
    <name type="common">Iberian ribbed newt</name>
    <dbReference type="NCBI Taxonomy" id="8319"/>
    <lineage>
        <taxon>Eukaryota</taxon>
        <taxon>Metazoa</taxon>
        <taxon>Chordata</taxon>
        <taxon>Craniata</taxon>
        <taxon>Vertebrata</taxon>
        <taxon>Euteleostomi</taxon>
        <taxon>Amphibia</taxon>
        <taxon>Batrachia</taxon>
        <taxon>Caudata</taxon>
        <taxon>Salamandroidea</taxon>
        <taxon>Salamandridae</taxon>
        <taxon>Pleurodelinae</taxon>
        <taxon>Pleurodeles</taxon>
    </lineage>
</organism>
<comment type="caution">
    <text evidence="2">The sequence shown here is derived from an EMBL/GenBank/DDBJ whole genome shotgun (WGS) entry which is preliminary data.</text>
</comment>
<keyword evidence="3" id="KW-1185">Reference proteome</keyword>
<name>A0AAV7TTV4_PLEWA</name>
<proteinExistence type="predicted"/>
<gene>
    <name evidence="2" type="ORF">NDU88_004874</name>
</gene>
<reference evidence="2" key="1">
    <citation type="journal article" date="2022" name="bioRxiv">
        <title>Sequencing and chromosome-scale assembly of the giantPleurodeles waltlgenome.</title>
        <authorList>
            <person name="Brown T."/>
            <person name="Elewa A."/>
            <person name="Iarovenko S."/>
            <person name="Subramanian E."/>
            <person name="Araus A.J."/>
            <person name="Petzold A."/>
            <person name="Susuki M."/>
            <person name="Suzuki K.-i.T."/>
            <person name="Hayashi T."/>
            <person name="Toyoda A."/>
            <person name="Oliveira C."/>
            <person name="Osipova E."/>
            <person name="Leigh N.D."/>
            <person name="Simon A."/>
            <person name="Yun M.H."/>
        </authorList>
    </citation>
    <scope>NUCLEOTIDE SEQUENCE</scope>
    <source>
        <strain evidence="2">20211129_DDA</strain>
        <tissue evidence="2">Liver</tissue>
    </source>
</reference>
<feature type="region of interest" description="Disordered" evidence="1">
    <location>
        <begin position="114"/>
        <end position="159"/>
    </location>
</feature>
<feature type="region of interest" description="Disordered" evidence="1">
    <location>
        <begin position="177"/>
        <end position="234"/>
    </location>
</feature>
<protein>
    <submittedName>
        <fullName evidence="2">Uncharacterized protein</fullName>
    </submittedName>
</protein>
<evidence type="ECO:0000256" key="1">
    <source>
        <dbReference type="SAM" id="MobiDB-lite"/>
    </source>
</evidence>